<dbReference type="OrthoDB" id="5062115at2759"/>
<dbReference type="GO" id="GO:0043252">
    <property type="term" value="P:sodium-independent organic anion transport"/>
    <property type="evidence" value="ECO:0007669"/>
    <property type="project" value="TreeGrafter"/>
</dbReference>
<dbReference type="PANTHER" id="PTHR11388:SF159">
    <property type="entry name" value="SOLUTE CARRIER ORGANIC ANION TRANSPORTER FAMILY MEMBER 74D"/>
    <property type="match status" value="1"/>
</dbReference>
<evidence type="ECO:0000313" key="2">
    <source>
        <dbReference type="Proteomes" id="UP001153709"/>
    </source>
</evidence>
<sequence>MVLFAVSSFTCSLPHFIYGRHLINANELTGIVKDPNICKAKSTPFLELSNITRIDNFTKDNPEDCYEEVITSGYRLAPSVTNIVLAIFFISLLGVGMGQTAVYTLGIPYIDDNVASKDVESNFIVFCLRSLQKIVNFPNWG</sequence>
<proteinExistence type="predicted"/>
<organism evidence="1 2">
    <name type="scientific">Diabrotica balteata</name>
    <name type="common">Banded cucumber beetle</name>
    <dbReference type="NCBI Taxonomy" id="107213"/>
    <lineage>
        <taxon>Eukaryota</taxon>
        <taxon>Metazoa</taxon>
        <taxon>Ecdysozoa</taxon>
        <taxon>Arthropoda</taxon>
        <taxon>Hexapoda</taxon>
        <taxon>Insecta</taxon>
        <taxon>Pterygota</taxon>
        <taxon>Neoptera</taxon>
        <taxon>Endopterygota</taxon>
        <taxon>Coleoptera</taxon>
        <taxon>Polyphaga</taxon>
        <taxon>Cucujiformia</taxon>
        <taxon>Chrysomeloidea</taxon>
        <taxon>Chrysomelidae</taxon>
        <taxon>Galerucinae</taxon>
        <taxon>Diabroticina</taxon>
        <taxon>Diabroticites</taxon>
        <taxon>Diabrotica</taxon>
    </lineage>
</organism>
<reference evidence="1" key="1">
    <citation type="submission" date="2022-01" db="EMBL/GenBank/DDBJ databases">
        <authorList>
            <person name="King R."/>
        </authorList>
    </citation>
    <scope>NUCLEOTIDE SEQUENCE</scope>
</reference>
<dbReference type="GO" id="GO:0015347">
    <property type="term" value="F:sodium-independent organic anion transmembrane transporter activity"/>
    <property type="evidence" value="ECO:0007669"/>
    <property type="project" value="TreeGrafter"/>
</dbReference>
<protein>
    <submittedName>
        <fullName evidence="1">Uncharacterized protein</fullName>
    </submittedName>
</protein>
<keyword evidence="2" id="KW-1185">Reference proteome</keyword>
<evidence type="ECO:0000313" key="1">
    <source>
        <dbReference type="EMBL" id="CAG9828751.1"/>
    </source>
</evidence>
<dbReference type="InterPro" id="IPR004156">
    <property type="entry name" value="OATP"/>
</dbReference>
<name>A0A9N9X8A9_DIABA</name>
<dbReference type="EMBL" id="OU898285">
    <property type="protein sequence ID" value="CAG9828751.1"/>
    <property type="molecule type" value="Genomic_DNA"/>
</dbReference>
<dbReference type="PANTHER" id="PTHR11388">
    <property type="entry name" value="ORGANIC ANION TRANSPORTER"/>
    <property type="match status" value="1"/>
</dbReference>
<dbReference type="Proteomes" id="UP001153709">
    <property type="component" value="Chromosome 10"/>
</dbReference>
<dbReference type="GO" id="GO:0016323">
    <property type="term" value="C:basolateral plasma membrane"/>
    <property type="evidence" value="ECO:0007669"/>
    <property type="project" value="TreeGrafter"/>
</dbReference>
<dbReference type="AlphaFoldDB" id="A0A9N9X8A9"/>
<accession>A0A9N9X8A9</accession>
<gene>
    <name evidence="1" type="ORF">DIABBA_LOCUS2650</name>
</gene>
<dbReference type="Pfam" id="PF03137">
    <property type="entry name" value="OATP"/>
    <property type="match status" value="1"/>
</dbReference>